<proteinExistence type="inferred from homology"/>
<comment type="caution">
    <text evidence="7">Lacks conserved residue(s) required for the propagation of feature annotation.</text>
</comment>
<comment type="similarity">
    <text evidence="2 7">Belongs to the UPF0056 (MarC) family.</text>
</comment>
<evidence type="ECO:0000256" key="5">
    <source>
        <dbReference type="ARBA" id="ARBA00022989"/>
    </source>
</evidence>
<dbReference type="RefSeq" id="WP_119339568.1">
    <property type="nucleotide sequence ID" value="NZ_BJXL01000038.1"/>
</dbReference>
<evidence type="ECO:0000256" key="3">
    <source>
        <dbReference type="ARBA" id="ARBA00022475"/>
    </source>
</evidence>
<gene>
    <name evidence="8" type="ORF">MHY01S_14640</name>
</gene>
<comment type="caution">
    <text evidence="8">The sequence shown here is derived from an EMBL/GenBank/DDBJ whole genome shotgun (WGS) entry which is preliminary data.</text>
</comment>
<evidence type="ECO:0000256" key="7">
    <source>
        <dbReference type="RuleBase" id="RU362048"/>
    </source>
</evidence>
<keyword evidence="4 7" id="KW-0812">Transmembrane</keyword>
<feature type="transmembrane region" description="Helical" evidence="7">
    <location>
        <begin position="139"/>
        <end position="158"/>
    </location>
</feature>
<evidence type="ECO:0000256" key="1">
    <source>
        <dbReference type="ARBA" id="ARBA00004651"/>
    </source>
</evidence>
<name>A0A511R117_9DEIN</name>
<dbReference type="Proteomes" id="UP000321197">
    <property type="component" value="Unassembled WGS sequence"/>
</dbReference>
<evidence type="ECO:0000256" key="4">
    <source>
        <dbReference type="ARBA" id="ARBA00022692"/>
    </source>
</evidence>
<evidence type="ECO:0000313" key="8">
    <source>
        <dbReference type="EMBL" id="GEM83298.1"/>
    </source>
</evidence>
<dbReference type="AlphaFoldDB" id="A0A511R117"/>
<protein>
    <recommendedName>
        <fullName evidence="7">UPF0056 membrane protein</fullName>
    </recommendedName>
</protein>
<accession>A0A511R117</accession>
<dbReference type="PANTHER" id="PTHR33508:SF1">
    <property type="entry name" value="UPF0056 MEMBRANE PROTEIN YHCE"/>
    <property type="match status" value="1"/>
</dbReference>
<keyword evidence="3" id="KW-1003">Cell membrane</keyword>
<dbReference type="PANTHER" id="PTHR33508">
    <property type="entry name" value="UPF0056 MEMBRANE PROTEIN YHCE"/>
    <property type="match status" value="1"/>
</dbReference>
<evidence type="ECO:0000256" key="2">
    <source>
        <dbReference type="ARBA" id="ARBA00009784"/>
    </source>
</evidence>
<feature type="transmembrane region" description="Helical" evidence="7">
    <location>
        <begin position="112"/>
        <end position="133"/>
    </location>
</feature>
<feature type="transmembrane region" description="Helical" evidence="7">
    <location>
        <begin position="6"/>
        <end position="28"/>
    </location>
</feature>
<keyword evidence="6 7" id="KW-0472">Membrane</keyword>
<reference evidence="8 9" key="1">
    <citation type="submission" date="2019-07" db="EMBL/GenBank/DDBJ databases">
        <title>Whole genome shotgun sequence of Meiothermus hypogaeus NBRC 106114.</title>
        <authorList>
            <person name="Hosoyama A."/>
            <person name="Uohara A."/>
            <person name="Ohji S."/>
            <person name="Ichikawa N."/>
        </authorList>
    </citation>
    <scope>NUCLEOTIDE SEQUENCE [LARGE SCALE GENOMIC DNA]</scope>
    <source>
        <strain evidence="8 9">NBRC 106114</strain>
    </source>
</reference>
<dbReference type="NCBIfam" id="TIGR00427">
    <property type="entry name" value="NAAT family transporter"/>
    <property type="match status" value="1"/>
</dbReference>
<sequence length="206" mass="21875">MVEFALQAFLTLFVLVDPIGLIPLFLALVGTRSYQEQKRIALRSTLVAGLLILAFALLGGVILRYLGISLEALKVAGGLLLFKIALDMINAQLERETDEEHAESQVRADVSVFPLAIPLIAGPGTLANVLILAGSAPPGIGGFVLVLAMAALVLFLTYWSLRAALKFSSSLGRTGINVITRVLGILLAALAVQYVADGVRVLLKLE</sequence>
<evidence type="ECO:0000256" key="6">
    <source>
        <dbReference type="ARBA" id="ARBA00023136"/>
    </source>
</evidence>
<comment type="subcellular location">
    <subcellularLocation>
        <location evidence="1 7">Cell membrane</location>
        <topology evidence="1 7">Multi-pass membrane protein</topology>
    </subcellularLocation>
</comment>
<feature type="transmembrane region" description="Helical" evidence="7">
    <location>
        <begin position="178"/>
        <end position="196"/>
    </location>
</feature>
<dbReference type="EMBL" id="BJXL01000038">
    <property type="protein sequence ID" value="GEM83298.1"/>
    <property type="molecule type" value="Genomic_DNA"/>
</dbReference>
<dbReference type="InterPro" id="IPR002771">
    <property type="entry name" value="Multi_antbiot-R_MarC"/>
</dbReference>
<dbReference type="GO" id="GO:0005886">
    <property type="term" value="C:plasma membrane"/>
    <property type="evidence" value="ECO:0007669"/>
    <property type="project" value="UniProtKB-SubCell"/>
</dbReference>
<keyword evidence="5 7" id="KW-1133">Transmembrane helix</keyword>
<evidence type="ECO:0000313" key="9">
    <source>
        <dbReference type="Proteomes" id="UP000321197"/>
    </source>
</evidence>
<organism evidence="8 9">
    <name type="scientific">Meiothermus hypogaeus NBRC 106114</name>
    <dbReference type="NCBI Taxonomy" id="1227553"/>
    <lineage>
        <taxon>Bacteria</taxon>
        <taxon>Thermotogati</taxon>
        <taxon>Deinococcota</taxon>
        <taxon>Deinococci</taxon>
        <taxon>Thermales</taxon>
        <taxon>Thermaceae</taxon>
        <taxon>Meiothermus</taxon>
    </lineage>
</organism>
<feature type="transmembrane region" description="Helical" evidence="7">
    <location>
        <begin position="40"/>
        <end position="66"/>
    </location>
</feature>
<dbReference type="OrthoDB" id="21094at2"/>
<dbReference type="Pfam" id="PF01914">
    <property type="entry name" value="MarC"/>
    <property type="match status" value="1"/>
</dbReference>